<organism evidence="6 7">
    <name type="scientific">Shewanella vesiculosa</name>
    <dbReference type="NCBI Taxonomy" id="518738"/>
    <lineage>
        <taxon>Bacteria</taxon>
        <taxon>Pseudomonadati</taxon>
        <taxon>Pseudomonadota</taxon>
        <taxon>Gammaproteobacteria</taxon>
        <taxon>Alteromonadales</taxon>
        <taxon>Shewanellaceae</taxon>
        <taxon>Shewanella</taxon>
    </lineage>
</organism>
<dbReference type="Pfam" id="PF00278">
    <property type="entry name" value="Orn_DAP_Arg_deC"/>
    <property type="match status" value="1"/>
</dbReference>
<keyword evidence="2" id="KW-0663">Pyridoxal phosphate</keyword>
<dbReference type="PANTHER" id="PTHR43727">
    <property type="entry name" value="DIAMINOPIMELATE DECARBOXYLASE"/>
    <property type="match status" value="1"/>
</dbReference>
<dbReference type="InterPro" id="IPR029066">
    <property type="entry name" value="PLP-binding_barrel"/>
</dbReference>
<comment type="similarity">
    <text evidence="3">Belongs to the Orn/Lys/Arg decarboxylase class-II family.</text>
</comment>
<dbReference type="InterPro" id="IPR022643">
    <property type="entry name" value="De-COase2_C"/>
</dbReference>
<sequence>MDKIINAISTLTSQQDPHAPLCAYIYDLEQLKSHANAMVKALPSNCELYYAAKANPEAEVLAALAPIVHGFEAASGGELNWLHQCQPQMPLIFGGPGKLISELSQAIDLKVDAIHVESLTELRRIIALCLQKQCHCRILLRMNIALEGIAETRLTMGGKPTPFGIDVSELDAAMDLLRDQPKLSGIPLVELVGFHFHLMSHQLDVERHLALMALYFSTFKTWCHQYGLRLPLLNVGGGIGINYADPQQVFDWSSFCVGLAHLIAELNMEDVKIRFECGRFVSAAMGYYVMQVLDIKHNHGQWFAIGHGGTHHFRTPAAQDHNHPFFVLNQDGLSAHKRQRVDTELALDASITPVLSNQLVTLVGQLCTPKDVLAKQQYVKSLAVGDYLVFTHAGAYAWNISHQHFLMHAAPRRLFM</sequence>
<dbReference type="SUPFAM" id="SSF50621">
    <property type="entry name" value="Alanine racemase C-terminal domain-like"/>
    <property type="match status" value="1"/>
</dbReference>
<reference evidence="6 7" key="1">
    <citation type="submission" date="2024-05" db="EMBL/GenBank/DDBJ databases">
        <title>Genome sequencing of Marine Estuary Bacteria, Shewanella vesiculosa and S. baltica, and Pseudomonas syringae.</title>
        <authorList>
            <person name="Gurung A."/>
            <person name="Maclea K.S."/>
        </authorList>
    </citation>
    <scope>NUCLEOTIDE SEQUENCE [LARGE SCALE GENOMIC DNA]</scope>
    <source>
        <strain evidence="6 7">1A</strain>
    </source>
</reference>
<evidence type="ECO:0000259" key="5">
    <source>
        <dbReference type="Pfam" id="PF02784"/>
    </source>
</evidence>
<feature type="domain" description="Orn/DAP/Arg decarboxylase 2 N-terminal" evidence="5">
    <location>
        <begin position="29"/>
        <end position="283"/>
    </location>
</feature>
<evidence type="ECO:0000259" key="4">
    <source>
        <dbReference type="Pfam" id="PF00278"/>
    </source>
</evidence>
<dbReference type="PRINTS" id="PR01182">
    <property type="entry name" value="ORNDCRBXLASE"/>
</dbReference>
<dbReference type="SUPFAM" id="SSF51419">
    <property type="entry name" value="PLP-binding barrel"/>
    <property type="match status" value="1"/>
</dbReference>
<comment type="caution">
    <text evidence="6">The sequence shown here is derived from an EMBL/GenBank/DDBJ whole genome shotgun (WGS) entry which is preliminary data.</text>
</comment>
<dbReference type="InterPro" id="IPR000183">
    <property type="entry name" value="Orn/DAP/Arg_de-COase"/>
</dbReference>
<dbReference type="RefSeq" id="WP_347690645.1">
    <property type="nucleotide sequence ID" value="NZ_JBDPZN010000007.1"/>
</dbReference>
<dbReference type="InterPro" id="IPR022644">
    <property type="entry name" value="De-COase2_N"/>
</dbReference>
<feature type="domain" description="Orn/DAP/Arg decarboxylase 2 C-terminal" evidence="4">
    <location>
        <begin position="25"/>
        <end position="394"/>
    </location>
</feature>
<dbReference type="Pfam" id="PF02784">
    <property type="entry name" value="Orn_Arg_deC_N"/>
    <property type="match status" value="1"/>
</dbReference>
<dbReference type="InterPro" id="IPR022657">
    <property type="entry name" value="De-COase2_CS"/>
</dbReference>
<accession>A0ABV0FSK0</accession>
<protein>
    <submittedName>
        <fullName evidence="6">Type III PLP-dependent enzyme</fullName>
    </submittedName>
</protein>
<dbReference type="Gene3D" id="2.40.37.10">
    <property type="entry name" value="Lyase, Ornithine Decarboxylase, Chain A, domain 1"/>
    <property type="match status" value="1"/>
</dbReference>
<dbReference type="CDD" id="cd06843">
    <property type="entry name" value="PLPDE_III_PvsE_like"/>
    <property type="match status" value="1"/>
</dbReference>
<dbReference type="PROSITE" id="PS00879">
    <property type="entry name" value="ODR_DC_2_2"/>
    <property type="match status" value="1"/>
</dbReference>
<dbReference type="InterPro" id="IPR002433">
    <property type="entry name" value="Orn_de-COase"/>
</dbReference>
<dbReference type="PANTHER" id="PTHR43727:SF2">
    <property type="entry name" value="GROUP IV DECARBOXYLASE"/>
    <property type="match status" value="1"/>
</dbReference>
<dbReference type="InterPro" id="IPR009006">
    <property type="entry name" value="Ala_racemase/Decarboxylase_C"/>
</dbReference>
<comment type="cofactor">
    <cofactor evidence="1">
        <name>pyridoxal 5'-phosphate</name>
        <dbReference type="ChEBI" id="CHEBI:597326"/>
    </cofactor>
</comment>
<dbReference type="Gene3D" id="3.20.20.10">
    <property type="entry name" value="Alanine racemase"/>
    <property type="match status" value="1"/>
</dbReference>
<name>A0ABV0FSK0_9GAMM</name>
<dbReference type="EMBL" id="JBDPZN010000007">
    <property type="protein sequence ID" value="MEO3683809.1"/>
    <property type="molecule type" value="Genomic_DNA"/>
</dbReference>
<gene>
    <name evidence="6" type="ORF">ABHN84_16150</name>
</gene>
<evidence type="ECO:0000313" key="7">
    <source>
        <dbReference type="Proteomes" id="UP001477278"/>
    </source>
</evidence>
<evidence type="ECO:0000256" key="2">
    <source>
        <dbReference type="ARBA" id="ARBA00022898"/>
    </source>
</evidence>
<dbReference type="Proteomes" id="UP001477278">
    <property type="component" value="Unassembled WGS sequence"/>
</dbReference>
<dbReference type="PRINTS" id="PR01179">
    <property type="entry name" value="ODADCRBXLASE"/>
</dbReference>
<proteinExistence type="inferred from homology"/>
<evidence type="ECO:0000256" key="3">
    <source>
        <dbReference type="RuleBase" id="RU003737"/>
    </source>
</evidence>
<keyword evidence="7" id="KW-1185">Reference proteome</keyword>
<evidence type="ECO:0000313" key="6">
    <source>
        <dbReference type="EMBL" id="MEO3683809.1"/>
    </source>
</evidence>
<evidence type="ECO:0000256" key="1">
    <source>
        <dbReference type="ARBA" id="ARBA00001933"/>
    </source>
</evidence>